<dbReference type="AlphaFoldDB" id="A0A286RDH7"/>
<name>A0A286RDH7_9BACT</name>
<dbReference type="Proteomes" id="UP000215086">
    <property type="component" value="Chromosome"/>
</dbReference>
<reference evidence="1 2" key="1">
    <citation type="journal article" name="Front. Microbiol.">
        <title>Sugar Metabolism of the First Thermophilic Planctomycete Thermogutta terrifontis: Comparative Genomic and Transcriptomic Approaches.</title>
        <authorList>
            <person name="Elcheninov A.G."/>
            <person name="Menzel P."/>
            <person name="Gudbergsdottir S.R."/>
            <person name="Slesarev A.I."/>
            <person name="Kadnikov V.V."/>
            <person name="Krogh A."/>
            <person name="Bonch-Osmolovskaya E.A."/>
            <person name="Peng X."/>
            <person name="Kublanov I.V."/>
        </authorList>
    </citation>
    <scope>NUCLEOTIDE SEQUENCE [LARGE SCALE GENOMIC DNA]</scope>
    <source>
        <strain evidence="1 2">R1</strain>
    </source>
</reference>
<gene>
    <name evidence="1" type="ORF">THTE_1418</name>
</gene>
<dbReference type="EMBL" id="CP018477">
    <property type="protein sequence ID" value="ASV74020.1"/>
    <property type="molecule type" value="Genomic_DNA"/>
</dbReference>
<dbReference type="KEGG" id="ttf:THTE_1418"/>
<keyword evidence="2" id="KW-1185">Reference proteome</keyword>
<evidence type="ECO:0000313" key="1">
    <source>
        <dbReference type="EMBL" id="ASV74020.1"/>
    </source>
</evidence>
<accession>A0A286RDH7</accession>
<evidence type="ECO:0000313" key="2">
    <source>
        <dbReference type="Proteomes" id="UP000215086"/>
    </source>
</evidence>
<organism evidence="1 2">
    <name type="scientific">Thermogutta terrifontis</name>
    <dbReference type="NCBI Taxonomy" id="1331910"/>
    <lineage>
        <taxon>Bacteria</taxon>
        <taxon>Pseudomonadati</taxon>
        <taxon>Planctomycetota</taxon>
        <taxon>Planctomycetia</taxon>
        <taxon>Pirellulales</taxon>
        <taxon>Thermoguttaceae</taxon>
        <taxon>Thermogutta</taxon>
    </lineage>
</organism>
<proteinExistence type="predicted"/>
<sequence>MSGPPFDIGSSIPFSRARQACPSDLLEGPACHVRRSTFDHPWPFIGD</sequence>
<protein>
    <submittedName>
        <fullName evidence="1">Uncharacterized protein</fullName>
    </submittedName>
</protein>